<gene>
    <name evidence="8" type="ORF">DM01DRAFT_1307662</name>
</gene>
<name>A0A1X2GDD7_9FUNG</name>
<evidence type="ECO:0000256" key="5">
    <source>
        <dbReference type="ARBA" id="ARBA00023136"/>
    </source>
</evidence>
<dbReference type="Proteomes" id="UP000242146">
    <property type="component" value="Unassembled WGS sequence"/>
</dbReference>
<dbReference type="InterPro" id="IPR051572">
    <property type="entry name" value="VTC_Complex_Subunit"/>
</dbReference>
<reference evidence="8 9" key="1">
    <citation type="submission" date="2016-07" db="EMBL/GenBank/DDBJ databases">
        <title>Pervasive Adenine N6-methylation of Active Genes in Fungi.</title>
        <authorList>
            <consortium name="DOE Joint Genome Institute"/>
            <person name="Mondo S.J."/>
            <person name="Dannebaum R.O."/>
            <person name="Kuo R.C."/>
            <person name="Labutti K."/>
            <person name="Haridas S."/>
            <person name="Kuo A."/>
            <person name="Salamov A."/>
            <person name="Ahrendt S.R."/>
            <person name="Lipzen A."/>
            <person name="Sullivan W."/>
            <person name="Andreopoulos W.B."/>
            <person name="Clum A."/>
            <person name="Lindquist E."/>
            <person name="Daum C."/>
            <person name="Ramamoorthy G.K."/>
            <person name="Gryganskyi A."/>
            <person name="Culley D."/>
            <person name="Magnuson J.K."/>
            <person name="James T.Y."/>
            <person name="O'Malley M.A."/>
            <person name="Stajich J.E."/>
            <person name="Spatafora J.W."/>
            <person name="Visel A."/>
            <person name="Grigoriev I.V."/>
        </authorList>
    </citation>
    <scope>NUCLEOTIDE SEQUENCE [LARGE SCALE GENOMIC DNA]</scope>
    <source>
        <strain evidence="8 9">NRRL 3301</strain>
    </source>
</reference>
<keyword evidence="2" id="KW-0926">Vacuole</keyword>
<evidence type="ECO:0000256" key="4">
    <source>
        <dbReference type="ARBA" id="ARBA00022989"/>
    </source>
</evidence>
<comment type="subcellular location">
    <subcellularLocation>
        <location evidence="1">Vacuole membrane</location>
        <topology evidence="1">Multi-pass membrane protein</topology>
    </subcellularLocation>
</comment>
<accession>A0A1X2GDD7</accession>
<feature type="transmembrane region" description="Helical" evidence="6">
    <location>
        <begin position="637"/>
        <end position="655"/>
    </location>
</feature>
<dbReference type="PROSITE" id="PS51382">
    <property type="entry name" value="SPX"/>
    <property type="match status" value="1"/>
</dbReference>
<evidence type="ECO:0000313" key="9">
    <source>
        <dbReference type="Proteomes" id="UP000242146"/>
    </source>
</evidence>
<proteinExistence type="predicted"/>
<keyword evidence="5 6" id="KW-0472">Membrane</keyword>
<dbReference type="InterPro" id="IPR018966">
    <property type="entry name" value="VTC_domain"/>
</dbReference>
<protein>
    <recommendedName>
        <fullName evidence="7">SPX domain-containing protein</fullName>
    </recommendedName>
</protein>
<dbReference type="GO" id="GO:0006799">
    <property type="term" value="P:polyphosphate biosynthetic process"/>
    <property type="evidence" value="ECO:0007669"/>
    <property type="project" value="UniProtKB-ARBA"/>
</dbReference>
<dbReference type="AlphaFoldDB" id="A0A1X2GDD7"/>
<organism evidence="8 9">
    <name type="scientific">Hesseltinella vesiculosa</name>
    <dbReference type="NCBI Taxonomy" id="101127"/>
    <lineage>
        <taxon>Eukaryota</taxon>
        <taxon>Fungi</taxon>
        <taxon>Fungi incertae sedis</taxon>
        <taxon>Mucoromycota</taxon>
        <taxon>Mucoromycotina</taxon>
        <taxon>Mucoromycetes</taxon>
        <taxon>Mucorales</taxon>
        <taxon>Cunninghamellaceae</taxon>
        <taxon>Hesseltinella</taxon>
    </lineage>
</organism>
<dbReference type="InterPro" id="IPR003807">
    <property type="entry name" value="DUF202"/>
</dbReference>
<keyword evidence="4 6" id="KW-1133">Transmembrane helix</keyword>
<feature type="domain" description="SPX" evidence="7">
    <location>
        <begin position="1"/>
        <end position="136"/>
    </location>
</feature>
<evidence type="ECO:0000256" key="3">
    <source>
        <dbReference type="ARBA" id="ARBA00022692"/>
    </source>
</evidence>
<feature type="transmembrane region" description="Helical" evidence="6">
    <location>
        <begin position="704"/>
        <end position="723"/>
    </location>
</feature>
<dbReference type="InterPro" id="IPR042267">
    <property type="entry name" value="VTC_sf"/>
</dbReference>
<sequence length="731" mass="84548">MKYGRHLQEKMNPSWRIYYMDYEQFKVMLKSHSQVWTNEHEATFKQLLGKEISKVCGFLRDRITRSVDVMRQLEQEHQRMPQQKRANDEIEKQVIDTIFYVYDTAQFLLVNKMGFDKIVKKHDRYTQYNLQTQYTRAKDPITQSSNQLDALFIWLAQLADQHHHRKKRQDESTTASQARNRQYLKMPLNAATFWIHPDNIDEVRTLLFLHLPPLDGKGSNRNARGSLEKLREAYSFTDVYWDNDDLTLYNKHVTLCNQKTRSLSLNNSCDTEHVLANTHLLKYTWNGHHPEAIQFERLTKTKAGGGAIMQAGNVDQDTFTRFTQEHEHFFQASTAPPWQRVAFVDSKLSEHDALEMQQINTCISQGSLEPKCKVIGQRYLFENEGVLAQLDLEMVMSRARRDAQVKDEPFPYGQLTIHHAQGHHQLPGWLQLLMQSHLVYSVDRFSMFAHTVSQVYRTSRHSLNTLPWWIYLLGHDIHKPVTGKKAVGLTRNAAMEPLIDGHRPVSFDEIHQAAPAPDTIKLSQRATFKKPAYVAVPLIDTSVCAPVTIAPNTTTAASPGSSWFTTVWRQQRYHQQRLASTTSSAMMQSNPYHQHLVMPPPSAAISIHSTLGRGRAHKDNNPKLTEPKTYFANERTFITWLQFTGLLLMISLSLLNGKDQLSHRMGILLIVVTMISTGYSLMRFQYRSWQLRKQNYTVRYDDVTGPTCLCILLIMSTAINFYFRIIYTSAE</sequence>
<evidence type="ECO:0000313" key="8">
    <source>
        <dbReference type="EMBL" id="ORX51246.1"/>
    </source>
</evidence>
<dbReference type="PANTHER" id="PTHR46140">
    <property type="entry name" value="VACUOLAR TRANSPORTER CHAPERONE 1-RELATED"/>
    <property type="match status" value="1"/>
</dbReference>
<dbReference type="Pfam" id="PF02656">
    <property type="entry name" value="DUF202"/>
    <property type="match status" value="1"/>
</dbReference>
<dbReference type="EMBL" id="MCGT01000021">
    <property type="protein sequence ID" value="ORX51246.1"/>
    <property type="molecule type" value="Genomic_DNA"/>
</dbReference>
<evidence type="ECO:0000256" key="1">
    <source>
        <dbReference type="ARBA" id="ARBA00004128"/>
    </source>
</evidence>
<evidence type="ECO:0000256" key="6">
    <source>
        <dbReference type="SAM" id="Phobius"/>
    </source>
</evidence>
<comment type="caution">
    <text evidence="8">The sequence shown here is derived from an EMBL/GenBank/DDBJ whole genome shotgun (WGS) entry which is preliminary data.</text>
</comment>
<dbReference type="PANTHER" id="PTHR46140:SF1">
    <property type="entry name" value="VACUOLAR TRANSPORTER CHAPERONE COMPLEX SUBUNIT 4-RELATED"/>
    <property type="match status" value="1"/>
</dbReference>
<dbReference type="GO" id="GO:0005774">
    <property type="term" value="C:vacuolar membrane"/>
    <property type="evidence" value="ECO:0007669"/>
    <property type="project" value="UniProtKB-SubCell"/>
</dbReference>
<evidence type="ECO:0000259" key="7">
    <source>
        <dbReference type="PROSITE" id="PS51382"/>
    </source>
</evidence>
<keyword evidence="9" id="KW-1185">Reference proteome</keyword>
<dbReference type="Pfam" id="PF09359">
    <property type="entry name" value="VTC"/>
    <property type="match status" value="1"/>
</dbReference>
<dbReference type="OrthoDB" id="2284476at2759"/>
<dbReference type="InterPro" id="IPR004331">
    <property type="entry name" value="SPX_dom"/>
</dbReference>
<evidence type="ECO:0000256" key="2">
    <source>
        <dbReference type="ARBA" id="ARBA00022554"/>
    </source>
</evidence>
<feature type="transmembrane region" description="Helical" evidence="6">
    <location>
        <begin position="667"/>
        <end position="684"/>
    </location>
</feature>
<keyword evidence="3 6" id="KW-0812">Transmembrane</keyword>
<dbReference type="Gene3D" id="3.20.100.30">
    <property type="entry name" value="VTC, catalytic tunnel domain"/>
    <property type="match status" value="1"/>
</dbReference>
<dbReference type="STRING" id="101127.A0A1X2GDD7"/>